<reference evidence="2 3" key="1">
    <citation type="submission" date="2019-02" db="EMBL/GenBank/DDBJ databases">
        <title>Deep-cultivation of Planctomycetes and their phenomic and genomic characterization uncovers novel biology.</title>
        <authorList>
            <person name="Wiegand S."/>
            <person name="Jogler M."/>
            <person name="Boedeker C."/>
            <person name="Pinto D."/>
            <person name="Vollmers J."/>
            <person name="Rivas-Marin E."/>
            <person name="Kohn T."/>
            <person name="Peeters S.H."/>
            <person name="Heuer A."/>
            <person name="Rast P."/>
            <person name="Oberbeckmann S."/>
            <person name="Bunk B."/>
            <person name="Jeske O."/>
            <person name="Meyerdierks A."/>
            <person name="Storesund J.E."/>
            <person name="Kallscheuer N."/>
            <person name="Luecker S."/>
            <person name="Lage O.M."/>
            <person name="Pohl T."/>
            <person name="Merkel B.J."/>
            <person name="Hornburger P."/>
            <person name="Mueller R.-W."/>
            <person name="Bruemmer F."/>
            <person name="Labrenz M."/>
            <person name="Spormann A.M."/>
            <person name="Op Den Camp H."/>
            <person name="Overmann J."/>
            <person name="Amann R."/>
            <person name="Jetten M.S.M."/>
            <person name="Mascher T."/>
            <person name="Medema M.H."/>
            <person name="Devos D.P."/>
            <person name="Kaster A.-K."/>
            <person name="Ovreas L."/>
            <person name="Rohde M."/>
            <person name="Galperin M.Y."/>
            <person name="Jogler C."/>
        </authorList>
    </citation>
    <scope>NUCLEOTIDE SEQUENCE [LARGE SCALE GENOMIC DNA]</scope>
    <source>
        <strain evidence="2 3">CA13</strain>
    </source>
</reference>
<evidence type="ECO:0000256" key="1">
    <source>
        <dbReference type="SAM" id="MobiDB-lite"/>
    </source>
</evidence>
<evidence type="ECO:0000313" key="3">
    <source>
        <dbReference type="Proteomes" id="UP000315010"/>
    </source>
</evidence>
<comment type="caution">
    <text evidence="2">The sequence shown here is derived from an EMBL/GenBank/DDBJ whole genome shotgun (WGS) entry which is preliminary data.</text>
</comment>
<dbReference type="AlphaFoldDB" id="A0A5C5YYQ0"/>
<organism evidence="2 3">
    <name type="scientific">Novipirellula herctigrandis</name>
    <dbReference type="NCBI Taxonomy" id="2527986"/>
    <lineage>
        <taxon>Bacteria</taxon>
        <taxon>Pseudomonadati</taxon>
        <taxon>Planctomycetota</taxon>
        <taxon>Planctomycetia</taxon>
        <taxon>Pirellulales</taxon>
        <taxon>Pirellulaceae</taxon>
        <taxon>Novipirellula</taxon>
    </lineage>
</organism>
<proteinExistence type="predicted"/>
<evidence type="ECO:0000313" key="2">
    <source>
        <dbReference type="EMBL" id="TWT80239.1"/>
    </source>
</evidence>
<feature type="region of interest" description="Disordered" evidence="1">
    <location>
        <begin position="45"/>
        <end position="69"/>
    </location>
</feature>
<accession>A0A5C5YYQ0</accession>
<dbReference type="Proteomes" id="UP000315010">
    <property type="component" value="Unassembled WGS sequence"/>
</dbReference>
<dbReference type="EMBL" id="SJPJ01000001">
    <property type="protein sequence ID" value="TWT80239.1"/>
    <property type="molecule type" value="Genomic_DNA"/>
</dbReference>
<protein>
    <submittedName>
        <fullName evidence="2">Uncharacterized protein</fullName>
    </submittedName>
</protein>
<keyword evidence="3" id="KW-1185">Reference proteome</keyword>
<gene>
    <name evidence="2" type="ORF">CA13_16520</name>
</gene>
<name>A0A5C5YYQ0_9BACT</name>
<sequence length="69" mass="7416">MGNVHRISTISVNKALSAVRENKPAEAESVLKKFEVVAKHLKPDTVSPASVGEHASSPNALMRRTHATL</sequence>